<dbReference type="InterPro" id="IPR014018">
    <property type="entry name" value="SecA_motor_DEAD"/>
</dbReference>
<evidence type="ECO:0000256" key="9">
    <source>
        <dbReference type="ARBA" id="ARBA00023136"/>
    </source>
</evidence>
<accession>A0A0F9ARJ2</accession>
<reference evidence="11" key="1">
    <citation type="journal article" date="2015" name="Nature">
        <title>Complex archaea that bridge the gap between prokaryotes and eukaryotes.</title>
        <authorList>
            <person name="Spang A."/>
            <person name="Saw J.H."/>
            <person name="Jorgensen S.L."/>
            <person name="Zaremba-Niedzwiedzka K."/>
            <person name="Martijn J."/>
            <person name="Lind A.E."/>
            <person name="van Eijk R."/>
            <person name="Schleper C."/>
            <person name="Guy L."/>
            <person name="Ettema T.J."/>
        </authorList>
    </citation>
    <scope>NUCLEOTIDE SEQUENCE</scope>
</reference>
<dbReference type="PANTHER" id="PTHR30612:SF0">
    <property type="entry name" value="CHLOROPLAST PROTEIN-TRANSPORTING ATPASE"/>
    <property type="match status" value="1"/>
</dbReference>
<dbReference type="FunFam" id="3.40.50.300:FF:000113">
    <property type="entry name" value="Preprotein translocase subunit SecA"/>
    <property type="match status" value="1"/>
</dbReference>
<evidence type="ECO:0000256" key="3">
    <source>
        <dbReference type="ARBA" id="ARBA00022448"/>
    </source>
</evidence>
<dbReference type="SUPFAM" id="SSF81886">
    <property type="entry name" value="Helical scaffold and wing domains of SecA"/>
    <property type="match status" value="1"/>
</dbReference>
<dbReference type="AlphaFoldDB" id="A0A0F9ARJ2"/>
<keyword evidence="8" id="KW-0811">Translocation</keyword>
<dbReference type="SUPFAM" id="SSF52540">
    <property type="entry name" value="P-loop containing nucleoside triphosphate hydrolases"/>
    <property type="match status" value="2"/>
</dbReference>
<dbReference type="Gene3D" id="1.10.3060.10">
    <property type="entry name" value="Helical scaffold and wing domains of SecA"/>
    <property type="match status" value="1"/>
</dbReference>
<dbReference type="GO" id="GO:0005886">
    <property type="term" value="C:plasma membrane"/>
    <property type="evidence" value="ECO:0007669"/>
    <property type="project" value="TreeGrafter"/>
</dbReference>
<dbReference type="InterPro" id="IPR036670">
    <property type="entry name" value="SecA_X-link_sf"/>
</dbReference>
<dbReference type="Pfam" id="PF21090">
    <property type="entry name" value="P-loop_SecA"/>
    <property type="match status" value="1"/>
</dbReference>
<evidence type="ECO:0000259" key="10">
    <source>
        <dbReference type="PROSITE" id="PS51196"/>
    </source>
</evidence>
<keyword evidence="7" id="KW-1278">Translocase</keyword>
<sequence>RLMQGRRWSDGLHQAVEAQEGVRIQRESITYATITLQNYFRLYEKLAGMTGTAWTEREEFHTIYGLDVLVVDTHRPMVREDQSDIIFRSDDGKYSAVVEEISQMHAEGRPTLVGTVSIENSEKLAEVLKRQSKCELEECGAFHKVCPLKEPQVLNAKHHEREATIIAQAGRYGAVTIATNMAGRGTDIVLGGNPEQIAEELARRRKVELVAASPEEARKIRDEARERWQGDHDKVVEAGGLHIVGTERHEARRIDNQLRGRAGRQGDPGSSRFFVSFDDEVMRRFVPDRVATFLGHMGMDEDTPLVSGMLSNAIEQAQTKVEGYNFDIRKHVVQYDDVMNRHREMIYAQRGKILEGTDMRSNVVEWIEDEVESAFAAFAVGERAEEWDMGALLAELSTIVPLPAHFTERHFSEMGQEEMMEEVLTFVSEAYEAKEKELGEEKARTLERLVMLGTIDRLWV</sequence>
<dbReference type="InterPro" id="IPR011116">
    <property type="entry name" value="SecA_Wing/Scaffold"/>
</dbReference>
<dbReference type="InterPro" id="IPR036266">
    <property type="entry name" value="SecA_Wing/Scaffold_sf"/>
</dbReference>
<evidence type="ECO:0000256" key="7">
    <source>
        <dbReference type="ARBA" id="ARBA00022967"/>
    </source>
</evidence>
<dbReference type="Pfam" id="PF07516">
    <property type="entry name" value="SecA_SW"/>
    <property type="match status" value="1"/>
</dbReference>
<dbReference type="PRINTS" id="PR00906">
    <property type="entry name" value="SECA"/>
</dbReference>
<dbReference type="CDD" id="cd18803">
    <property type="entry name" value="SF2_C_secA"/>
    <property type="match status" value="1"/>
</dbReference>
<gene>
    <name evidence="11" type="ORF">LCGC14_2618130</name>
</gene>
<dbReference type="PANTHER" id="PTHR30612">
    <property type="entry name" value="SECA INNER MEMBRANE COMPONENT OF SEC PROTEIN SECRETION SYSTEM"/>
    <property type="match status" value="1"/>
</dbReference>
<dbReference type="SUPFAM" id="SSF81767">
    <property type="entry name" value="Pre-protein crosslinking domain of SecA"/>
    <property type="match status" value="1"/>
</dbReference>
<proteinExistence type="inferred from homology"/>
<dbReference type="PROSITE" id="PS01312">
    <property type="entry name" value="SECA"/>
    <property type="match status" value="1"/>
</dbReference>
<dbReference type="Gene3D" id="3.40.50.300">
    <property type="entry name" value="P-loop containing nucleotide triphosphate hydrolases"/>
    <property type="match status" value="2"/>
</dbReference>
<dbReference type="PROSITE" id="PS51196">
    <property type="entry name" value="SECA_MOTOR_DEAD"/>
    <property type="match status" value="1"/>
</dbReference>
<keyword evidence="3" id="KW-0813">Transport</keyword>
<evidence type="ECO:0000256" key="6">
    <source>
        <dbReference type="ARBA" id="ARBA00022927"/>
    </source>
</evidence>
<dbReference type="GO" id="GO:0005829">
    <property type="term" value="C:cytosol"/>
    <property type="evidence" value="ECO:0007669"/>
    <property type="project" value="TreeGrafter"/>
</dbReference>
<organism evidence="11">
    <name type="scientific">marine sediment metagenome</name>
    <dbReference type="NCBI Taxonomy" id="412755"/>
    <lineage>
        <taxon>unclassified sequences</taxon>
        <taxon>metagenomes</taxon>
        <taxon>ecological metagenomes</taxon>
    </lineage>
</organism>
<evidence type="ECO:0000256" key="1">
    <source>
        <dbReference type="ARBA" id="ARBA00004170"/>
    </source>
</evidence>
<evidence type="ECO:0000256" key="5">
    <source>
        <dbReference type="ARBA" id="ARBA00022840"/>
    </source>
</evidence>
<dbReference type="InterPro" id="IPR020937">
    <property type="entry name" value="SecA_CS"/>
</dbReference>
<dbReference type="InterPro" id="IPR000185">
    <property type="entry name" value="SecA"/>
</dbReference>
<keyword evidence="5" id="KW-0067">ATP-binding</keyword>
<dbReference type="GO" id="GO:0031522">
    <property type="term" value="C:cell envelope Sec protein transport complex"/>
    <property type="evidence" value="ECO:0007669"/>
    <property type="project" value="TreeGrafter"/>
</dbReference>
<evidence type="ECO:0000256" key="2">
    <source>
        <dbReference type="ARBA" id="ARBA00007650"/>
    </source>
</evidence>
<dbReference type="GO" id="GO:0006605">
    <property type="term" value="P:protein targeting"/>
    <property type="evidence" value="ECO:0007669"/>
    <property type="project" value="InterPro"/>
</dbReference>
<keyword evidence="4" id="KW-0547">Nucleotide-binding</keyword>
<dbReference type="GO" id="GO:0017038">
    <property type="term" value="P:protein import"/>
    <property type="evidence" value="ECO:0007669"/>
    <property type="project" value="InterPro"/>
</dbReference>
<keyword evidence="6" id="KW-0653">Protein transport</keyword>
<keyword evidence="9" id="KW-0472">Membrane</keyword>
<name>A0A0F9ARJ2_9ZZZZ</name>
<feature type="non-terminal residue" evidence="11">
    <location>
        <position position="1"/>
    </location>
</feature>
<comment type="caution">
    <text evidence="11">The sequence shown here is derived from an EMBL/GenBank/DDBJ whole genome shotgun (WGS) entry which is preliminary data.</text>
</comment>
<comment type="subcellular location">
    <subcellularLocation>
        <location evidence="1">Membrane</location>
        <topology evidence="1">Peripheral membrane protein</topology>
    </subcellularLocation>
</comment>
<dbReference type="Pfam" id="PF07517">
    <property type="entry name" value="SecA_DEAD"/>
    <property type="match status" value="1"/>
</dbReference>
<dbReference type="InterPro" id="IPR011115">
    <property type="entry name" value="SecA_DEAD"/>
</dbReference>
<dbReference type="InterPro" id="IPR027417">
    <property type="entry name" value="P-loop_NTPase"/>
</dbReference>
<dbReference type="GO" id="GO:0006886">
    <property type="term" value="P:intracellular protein transport"/>
    <property type="evidence" value="ECO:0007669"/>
    <property type="project" value="InterPro"/>
</dbReference>
<evidence type="ECO:0000256" key="8">
    <source>
        <dbReference type="ARBA" id="ARBA00023010"/>
    </source>
</evidence>
<dbReference type="EMBL" id="LAZR01044611">
    <property type="protein sequence ID" value="KKL04232.1"/>
    <property type="molecule type" value="Genomic_DNA"/>
</dbReference>
<dbReference type="Gene3D" id="3.90.1440.10">
    <property type="entry name" value="SecA, preprotein cross-linking domain"/>
    <property type="match status" value="1"/>
</dbReference>
<dbReference type="GO" id="GO:0005524">
    <property type="term" value="F:ATP binding"/>
    <property type="evidence" value="ECO:0007669"/>
    <property type="project" value="UniProtKB-KW"/>
</dbReference>
<evidence type="ECO:0000256" key="4">
    <source>
        <dbReference type="ARBA" id="ARBA00022741"/>
    </source>
</evidence>
<dbReference type="InterPro" id="IPR044722">
    <property type="entry name" value="SecA_SF2_C"/>
</dbReference>
<comment type="similarity">
    <text evidence="2">Belongs to the SecA family.</text>
</comment>
<feature type="domain" description="SecA family profile" evidence="10">
    <location>
        <begin position="1"/>
        <end position="306"/>
    </location>
</feature>
<feature type="non-terminal residue" evidence="11">
    <location>
        <position position="460"/>
    </location>
</feature>
<evidence type="ECO:0000313" key="11">
    <source>
        <dbReference type="EMBL" id="KKL04232.1"/>
    </source>
</evidence>
<protein>
    <recommendedName>
        <fullName evidence="10">SecA family profile domain-containing protein</fullName>
    </recommendedName>
</protein>
<dbReference type="GO" id="GO:0043952">
    <property type="term" value="P:protein transport by the Sec complex"/>
    <property type="evidence" value="ECO:0007669"/>
    <property type="project" value="TreeGrafter"/>
</dbReference>